<evidence type="ECO:0008006" key="4">
    <source>
        <dbReference type="Google" id="ProtNLM"/>
    </source>
</evidence>
<feature type="compositionally biased region" description="Polar residues" evidence="1">
    <location>
        <begin position="195"/>
        <end position="206"/>
    </location>
</feature>
<feature type="compositionally biased region" description="Low complexity" evidence="1">
    <location>
        <begin position="35"/>
        <end position="49"/>
    </location>
</feature>
<feature type="region of interest" description="Disordered" evidence="1">
    <location>
        <begin position="276"/>
        <end position="296"/>
    </location>
</feature>
<name>A0A316VX43_9BASI</name>
<reference evidence="2 3" key="1">
    <citation type="journal article" date="2018" name="Mol. Biol. Evol.">
        <title>Broad Genomic Sampling Reveals a Smut Pathogenic Ancestry of the Fungal Clade Ustilaginomycotina.</title>
        <authorList>
            <person name="Kijpornyongpan T."/>
            <person name="Mondo S.J."/>
            <person name="Barry K."/>
            <person name="Sandor L."/>
            <person name="Lee J."/>
            <person name="Lipzen A."/>
            <person name="Pangilinan J."/>
            <person name="LaButti K."/>
            <person name="Hainaut M."/>
            <person name="Henrissat B."/>
            <person name="Grigoriev I.V."/>
            <person name="Spatafora J.W."/>
            <person name="Aime M.C."/>
        </authorList>
    </citation>
    <scope>NUCLEOTIDE SEQUENCE [LARGE SCALE GENOMIC DNA]</scope>
    <source>
        <strain evidence="2 3">MCA 4658</strain>
    </source>
</reference>
<feature type="region of interest" description="Disordered" evidence="1">
    <location>
        <begin position="87"/>
        <end position="123"/>
    </location>
</feature>
<feature type="compositionally biased region" description="Low complexity" evidence="1">
    <location>
        <begin position="325"/>
        <end position="338"/>
    </location>
</feature>
<feature type="compositionally biased region" description="Polar residues" evidence="1">
    <location>
        <begin position="464"/>
        <end position="473"/>
    </location>
</feature>
<dbReference type="OrthoDB" id="3364425at2759"/>
<dbReference type="GeneID" id="37038283"/>
<dbReference type="EMBL" id="KZ819432">
    <property type="protein sequence ID" value="PWN40045.1"/>
    <property type="molecule type" value="Genomic_DNA"/>
</dbReference>
<feature type="region of interest" description="Disordered" evidence="1">
    <location>
        <begin position="17"/>
        <end position="53"/>
    </location>
</feature>
<accession>A0A316VX43</accession>
<feature type="compositionally biased region" description="Polar residues" evidence="1">
    <location>
        <begin position="90"/>
        <end position="100"/>
    </location>
</feature>
<sequence length="710" mass="76665">MTTVIALPQAVWNELRQRGSKGGRRGGEEALIGHSSTSGKTKTSDSRSTFRNAVRSARKRIDAMSLGRLQDAAAAAAADAGASDVDNVEAASSSSHTPNRSPRFRSMINLSRSSPRSREAQIEEPSAWELVRRSRAEYEAVALALFPSLPYELQLHIFSFIPIRDLTKTMSCASRYYAAMHDRYVRGSIQTIFSERASSTDKSQSRGSHHRERSSAAATSRLIFEAQRPIDTLTTKHFLHFSHLGPPDDSRSDGCTGTYAHFTFVRADADASSTSKRLELDRGAQASSTAASPWRRVAPAGYPAQLSVPQVPLEHRDRLTSRDITSSVSSPSATASVARALPDSPPRAPLTQVLPLSSSARGMGFTDVATPYERFSAARLVSDDEDADETASVGGVGNQEEEEHGSTARVVPGAGGSTWIRGANDHLHPAGQDLNRPLDAYDWSGPISSSLDSRSPFDARQSRRSQPTMPATMPTYQFQLDPLDSFESWCLSLTLQRKREDVDVPGRPAMRWEKRLAEGLDRVFREWFVPPPASQEASGQTALARAHAIHDGFAGQSTSLEEEARAEQEEEAAAAAATAAPRPRALEFDGPSCVVWIQPHAHKNLTSHPALSQAYSHSYLSYASLSSSSSSSRVTLTFNASSIRINAARLLACAQDVEDDIRNAHRMASAGGARILAGSSGGSSWAHATGGSNYFANQTGVTVLALSGFR</sequence>
<dbReference type="Proteomes" id="UP000245783">
    <property type="component" value="Unassembled WGS sequence"/>
</dbReference>
<feature type="region of interest" description="Disordered" evidence="1">
    <location>
        <begin position="195"/>
        <end position="218"/>
    </location>
</feature>
<evidence type="ECO:0000313" key="2">
    <source>
        <dbReference type="EMBL" id="PWN40045.1"/>
    </source>
</evidence>
<dbReference type="InParanoid" id="A0A316VX43"/>
<feature type="region of interest" description="Disordered" evidence="1">
    <location>
        <begin position="447"/>
        <end position="473"/>
    </location>
</feature>
<keyword evidence="3" id="KW-1185">Reference proteome</keyword>
<proteinExistence type="predicted"/>
<evidence type="ECO:0000256" key="1">
    <source>
        <dbReference type="SAM" id="MobiDB-lite"/>
    </source>
</evidence>
<gene>
    <name evidence="2" type="ORF">IE81DRAFT_349603</name>
</gene>
<dbReference type="AlphaFoldDB" id="A0A316VX43"/>
<feature type="region of interest" description="Disordered" evidence="1">
    <location>
        <begin position="382"/>
        <end position="411"/>
    </location>
</feature>
<protein>
    <recommendedName>
        <fullName evidence="4">F-box domain-containing protein</fullName>
    </recommendedName>
</protein>
<evidence type="ECO:0000313" key="3">
    <source>
        <dbReference type="Proteomes" id="UP000245783"/>
    </source>
</evidence>
<feature type="region of interest" description="Disordered" evidence="1">
    <location>
        <begin position="321"/>
        <end position="348"/>
    </location>
</feature>
<dbReference type="SUPFAM" id="SSF81383">
    <property type="entry name" value="F-box domain"/>
    <property type="match status" value="1"/>
</dbReference>
<organism evidence="2 3">
    <name type="scientific">Ceraceosorus guamensis</name>
    <dbReference type="NCBI Taxonomy" id="1522189"/>
    <lineage>
        <taxon>Eukaryota</taxon>
        <taxon>Fungi</taxon>
        <taxon>Dikarya</taxon>
        <taxon>Basidiomycota</taxon>
        <taxon>Ustilaginomycotina</taxon>
        <taxon>Exobasidiomycetes</taxon>
        <taxon>Ceraceosorales</taxon>
        <taxon>Ceraceosoraceae</taxon>
        <taxon>Ceraceosorus</taxon>
    </lineage>
</organism>
<feature type="region of interest" description="Disordered" evidence="1">
    <location>
        <begin position="557"/>
        <end position="581"/>
    </location>
</feature>
<dbReference type="InterPro" id="IPR036047">
    <property type="entry name" value="F-box-like_dom_sf"/>
</dbReference>
<dbReference type="RefSeq" id="XP_025367205.1">
    <property type="nucleotide sequence ID" value="XM_025516413.1"/>
</dbReference>